<evidence type="ECO:0000256" key="3">
    <source>
        <dbReference type="ARBA" id="ARBA00022449"/>
    </source>
</evidence>
<keyword evidence="7" id="KW-0406">Ion transport</keyword>
<evidence type="ECO:0000313" key="13">
    <source>
        <dbReference type="EMBL" id="MDN4166485.1"/>
    </source>
</evidence>
<feature type="transmembrane region" description="Helical" evidence="11">
    <location>
        <begin position="323"/>
        <end position="342"/>
    </location>
</feature>
<evidence type="ECO:0000313" key="14">
    <source>
        <dbReference type="Proteomes" id="UP001168552"/>
    </source>
</evidence>
<organism evidence="13 14">
    <name type="scientific">Shiella aurantiaca</name>
    <dbReference type="NCBI Taxonomy" id="3058365"/>
    <lineage>
        <taxon>Bacteria</taxon>
        <taxon>Pseudomonadati</taxon>
        <taxon>Bacteroidota</taxon>
        <taxon>Cytophagia</taxon>
        <taxon>Cytophagales</taxon>
        <taxon>Shiellaceae</taxon>
        <taxon>Shiella</taxon>
    </lineage>
</organism>
<comment type="caution">
    <text evidence="13">The sequence shown here is derived from an EMBL/GenBank/DDBJ whole genome shotgun (WGS) entry which is preliminary data.</text>
</comment>
<feature type="transmembrane region" description="Helical" evidence="11">
    <location>
        <begin position="439"/>
        <end position="460"/>
    </location>
</feature>
<keyword evidence="8 11" id="KW-0472">Membrane</keyword>
<proteinExistence type="inferred from homology"/>
<evidence type="ECO:0000256" key="11">
    <source>
        <dbReference type="SAM" id="Phobius"/>
    </source>
</evidence>
<feature type="transmembrane region" description="Helical" evidence="11">
    <location>
        <begin position="6"/>
        <end position="22"/>
    </location>
</feature>
<evidence type="ECO:0000256" key="7">
    <source>
        <dbReference type="ARBA" id="ARBA00023065"/>
    </source>
</evidence>
<dbReference type="EMBL" id="JAUHJS010000007">
    <property type="protein sequence ID" value="MDN4166485.1"/>
    <property type="molecule type" value="Genomic_DNA"/>
</dbReference>
<evidence type="ECO:0000256" key="9">
    <source>
        <dbReference type="ARBA" id="ARBA00023201"/>
    </source>
</evidence>
<feature type="transmembrane region" description="Helical" evidence="11">
    <location>
        <begin position="134"/>
        <end position="158"/>
    </location>
</feature>
<feature type="transmembrane region" description="Helical" evidence="11">
    <location>
        <begin position="363"/>
        <end position="390"/>
    </location>
</feature>
<dbReference type="RefSeq" id="WP_320005023.1">
    <property type="nucleotide sequence ID" value="NZ_JAUHJS010000007.1"/>
</dbReference>
<keyword evidence="14" id="KW-1185">Reference proteome</keyword>
<evidence type="ECO:0000259" key="12">
    <source>
        <dbReference type="Pfam" id="PF03600"/>
    </source>
</evidence>
<dbReference type="InterPro" id="IPR004680">
    <property type="entry name" value="Cit_transptr-like_dom"/>
</dbReference>
<keyword evidence="6" id="KW-0915">Sodium</keyword>
<dbReference type="PANTHER" id="PTHR43269">
    <property type="entry name" value="SODIUM/PROTON ANTIPORTER 1-RELATED"/>
    <property type="match status" value="1"/>
</dbReference>
<evidence type="ECO:0000256" key="8">
    <source>
        <dbReference type="ARBA" id="ARBA00023136"/>
    </source>
</evidence>
<dbReference type="PANTHER" id="PTHR43269:SF2">
    <property type="entry name" value="SODIUM_PROTON ANTIPORTER 1-RELATED"/>
    <property type="match status" value="1"/>
</dbReference>
<keyword evidence="9" id="KW-0739">Sodium transport</keyword>
<accession>A0ABT8F7Q3</accession>
<name>A0ABT8F7Q3_9BACT</name>
<feature type="transmembrane region" description="Helical" evidence="11">
    <location>
        <begin position="29"/>
        <end position="46"/>
    </location>
</feature>
<evidence type="ECO:0000256" key="4">
    <source>
        <dbReference type="ARBA" id="ARBA00022692"/>
    </source>
</evidence>
<feature type="transmembrane region" description="Helical" evidence="11">
    <location>
        <begin position="261"/>
        <end position="279"/>
    </location>
</feature>
<gene>
    <name evidence="13" type="primary">nhaD</name>
    <name evidence="13" type="ORF">QWY31_13325</name>
</gene>
<feature type="domain" description="Citrate transporter-like" evidence="12">
    <location>
        <begin position="13"/>
        <end position="387"/>
    </location>
</feature>
<dbReference type="NCBIfam" id="NF038006">
    <property type="entry name" value="NhaD_1"/>
    <property type="match status" value="1"/>
</dbReference>
<keyword evidence="2" id="KW-0813">Transport</keyword>
<evidence type="ECO:0000256" key="1">
    <source>
        <dbReference type="ARBA" id="ARBA00004141"/>
    </source>
</evidence>
<keyword evidence="3" id="KW-0050">Antiport</keyword>
<evidence type="ECO:0000256" key="5">
    <source>
        <dbReference type="ARBA" id="ARBA00022989"/>
    </source>
</evidence>
<feature type="transmembrane region" description="Helical" evidence="11">
    <location>
        <begin position="286"/>
        <end position="303"/>
    </location>
</feature>
<protein>
    <submittedName>
        <fullName evidence="13">Sodium:proton antiporter NhaD</fullName>
    </submittedName>
</protein>
<keyword evidence="5 11" id="KW-1133">Transmembrane helix</keyword>
<evidence type="ECO:0000256" key="2">
    <source>
        <dbReference type="ARBA" id="ARBA00022448"/>
    </source>
</evidence>
<evidence type="ECO:0000256" key="10">
    <source>
        <dbReference type="ARBA" id="ARBA00025753"/>
    </source>
</evidence>
<reference evidence="13" key="1">
    <citation type="submission" date="2023-06" db="EMBL/GenBank/DDBJ databases">
        <title>Cytophagales bacterium Strain LB-30, isolated from soil.</title>
        <authorList>
            <person name="Liu B."/>
        </authorList>
    </citation>
    <scope>NUCLEOTIDE SEQUENCE</scope>
    <source>
        <strain evidence="13">LB-30</strain>
    </source>
</reference>
<dbReference type="Pfam" id="PF03600">
    <property type="entry name" value="CitMHS"/>
    <property type="match status" value="1"/>
</dbReference>
<comment type="subcellular location">
    <subcellularLocation>
        <location evidence="1">Membrane</location>
        <topology evidence="1">Multi-pass membrane protein</topology>
    </subcellularLocation>
</comment>
<dbReference type="Proteomes" id="UP001168552">
    <property type="component" value="Unassembled WGS sequence"/>
</dbReference>
<comment type="similarity">
    <text evidence="10">Belongs to the NhaD Na(+)/H(+) (TC 2.A.62) antiporter family.</text>
</comment>
<sequence length="462" mass="50996">MENLVIGVFIVGYLLIAFEHTIRINKTATAIITGVLCWTIFMMVPPENSIVNAPSYQHFLIQLEHEKGAEAVANLSQISLVKEYVVLQLGEHLAEISQILFFLLAAMTIVELIDAHKGFHFITSRIRTQNPVRLLWIVVWVTFFLSAVLDNLTTSIVMVSMIRKLLPNKVMRWFFAGMIIVAANAGGAWTPMGDVTTTMLWIGGQITSWNIIQTVFLPSVATLLVPMLYLQIVLRGKFGKLVHMQQATNSPKKPEINGGKLMLILGVSALLFVPIFKTVTHLPPYLGILLGLGILWVVSESIHPDLDESLKKKYTVSGALTRIDTPSVLFFLGILLAVSALQSMEILSHASSWLDQNISDQRLIIFLIGALSAVVDNVPLVAASMAMYSMDLYPTDHIIWEFLAYCAGTGGSMLIIGSAAGVAVMGMERITFIWFFKKISLLALMGYVAGAAVYLLQVYLTH</sequence>
<keyword evidence="4 11" id="KW-0812">Transmembrane</keyword>
<dbReference type="InterPro" id="IPR045016">
    <property type="entry name" value="NhaD-like"/>
</dbReference>
<feature type="transmembrane region" description="Helical" evidence="11">
    <location>
        <begin position="402"/>
        <end position="427"/>
    </location>
</feature>
<feature type="transmembrane region" description="Helical" evidence="11">
    <location>
        <begin position="96"/>
        <end position="113"/>
    </location>
</feature>
<feature type="transmembrane region" description="Helical" evidence="11">
    <location>
        <begin position="211"/>
        <end position="234"/>
    </location>
</feature>
<feature type="transmembrane region" description="Helical" evidence="11">
    <location>
        <begin position="170"/>
        <end position="190"/>
    </location>
</feature>
<evidence type="ECO:0000256" key="6">
    <source>
        <dbReference type="ARBA" id="ARBA00023053"/>
    </source>
</evidence>